<proteinExistence type="predicted"/>
<reference evidence="2" key="2">
    <citation type="journal article" date="2015" name="Fish Shellfish Immunol.">
        <title>Early steps in the European eel (Anguilla anguilla)-Vibrio vulnificus interaction in the gills: Role of the RtxA13 toxin.</title>
        <authorList>
            <person name="Callol A."/>
            <person name="Pajuelo D."/>
            <person name="Ebbesson L."/>
            <person name="Teles M."/>
            <person name="MacKenzie S."/>
            <person name="Amaro C."/>
        </authorList>
    </citation>
    <scope>NUCLEOTIDE SEQUENCE</scope>
</reference>
<dbReference type="EMBL" id="GBXM01012617">
    <property type="protein sequence ID" value="JAH95960.1"/>
    <property type="molecule type" value="Transcribed_RNA"/>
</dbReference>
<feature type="region of interest" description="Disordered" evidence="1">
    <location>
        <begin position="1"/>
        <end position="24"/>
    </location>
</feature>
<evidence type="ECO:0000313" key="2">
    <source>
        <dbReference type="EMBL" id="JAH95960.1"/>
    </source>
</evidence>
<dbReference type="AlphaFoldDB" id="A0A0E9X237"/>
<reference evidence="2" key="1">
    <citation type="submission" date="2014-11" db="EMBL/GenBank/DDBJ databases">
        <authorList>
            <person name="Amaro Gonzalez C."/>
        </authorList>
    </citation>
    <scope>NUCLEOTIDE SEQUENCE</scope>
</reference>
<name>A0A0E9X237_ANGAN</name>
<organism evidence="2">
    <name type="scientific">Anguilla anguilla</name>
    <name type="common">European freshwater eel</name>
    <name type="synonym">Muraena anguilla</name>
    <dbReference type="NCBI Taxonomy" id="7936"/>
    <lineage>
        <taxon>Eukaryota</taxon>
        <taxon>Metazoa</taxon>
        <taxon>Chordata</taxon>
        <taxon>Craniata</taxon>
        <taxon>Vertebrata</taxon>
        <taxon>Euteleostomi</taxon>
        <taxon>Actinopterygii</taxon>
        <taxon>Neopterygii</taxon>
        <taxon>Teleostei</taxon>
        <taxon>Anguilliformes</taxon>
        <taxon>Anguillidae</taxon>
        <taxon>Anguilla</taxon>
    </lineage>
</organism>
<accession>A0A0E9X237</accession>
<protein>
    <submittedName>
        <fullName evidence="2">Uncharacterized protein</fullName>
    </submittedName>
</protein>
<sequence length="107" mass="12417">MTLENKQTAHHHHHSQPPFSRQDSNSKIINRIWQISQWPLGVLGSEGYGGSPYLRLNKFSFTFDQIVLFLLLFFNTVKSSALHQSKFKTGSVSYFMIIKFSQRKKIS</sequence>
<evidence type="ECO:0000256" key="1">
    <source>
        <dbReference type="SAM" id="MobiDB-lite"/>
    </source>
</evidence>